<dbReference type="InterPro" id="IPR045206">
    <property type="entry name" value="Maestro_heat-like_prot"/>
</dbReference>
<evidence type="ECO:0000256" key="2">
    <source>
        <dbReference type="SAM" id="Phobius"/>
    </source>
</evidence>
<keyword evidence="2" id="KW-0472">Membrane</keyword>
<protein>
    <submittedName>
        <fullName evidence="5">Maestro heat-like repeat family member 1</fullName>
    </submittedName>
</protein>
<accession>A0A1A8FIU1</accession>
<name>A0A1A8FIU1_9TELE</name>
<dbReference type="Gene3D" id="1.25.10.10">
    <property type="entry name" value="Leucine-rich Repeat Variant"/>
    <property type="match status" value="1"/>
</dbReference>
<reference evidence="5" key="2">
    <citation type="submission" date="2016-06" db="EMBL/GenBank/DDBJ databases">
        <title>The genome of a short-lived fish provides insights into sex chromosome evolution and the genetic control of aging.</title>
        <authorList>
            <person name="Reichwald K."/>
            <person name="Felder M."/>
            <person name="Petzold A."/>
            <person name="Koch P."/>
            <person name="Groth M."/>
            <person name="Platzer M."/>
        </authorList>
    </citation>
    <scope>NUCLEOTIDE SEQUENCE</scope>
    <source>
        <tissue evidence="5">Brain</tissue>
    </source>
</reference>
<feature type="transmembrane region" description="Helical" evidence="2">
    <location>
        <begin position="823"/>
        <end position="840"/>
    </location>
</feature>
<keyword evidence="2" id="KW-0812">Transmembrane</keyword>
<reference evidence="5" key="1">
    <citation type="submission" date="2016-05" db="EMBL/GenBank/DDBJ databases">
        <authorList>
            <person name="Lavstsen T."/>
            <person name="Jespersen J.S."/>
        </authorList>
    </citation>
    <scope>NUCLEOTIDE SEQUENCE</scope>
    <source>
        <tissue evidence="5">Brain</tissue>
    </source>
</reference>
<evidence type="ECO:0000313" key="5">
    <source>
        <dbReference type="EMBL" id="SBQ59350.1"/>
    </source>
</evidence>
<dbReference type="Pfam" id="PF23221">
    <property type="entry name" value="HEAT_MROH2B_1st"/>
    <property type="match status" value="1"/>
</dbReference>
<keyword evidence="2" id="KW-1133">Transmembrane helix</keyword>
<dbReference type="Pfam" id="PF23210">
    <property type="entry name" value="HEAT_Maestro_2"/>
    <property type="match status" value="1"/>
</dbReference>
<dbReference type="PANTHER" id="PTHR23120:SF0">
    <property type="entry name" value="MAESTRO HEAT-LIKE REPEAT FAMILY MEMBER 1"/>
    <property type="match status" value="1"/>
</dbReference>
<dbReference type="AlphaFoldDB" id="A0A1A8FIU1"/>
<dbReference type="InterPro" id="IPR011989">
    <property type="entry name" value="ARM-like"/>
</dbReference>
<dbReference type="InterPro" id="IPR016024">
    <property type="entry name" value="ARM-type_fold"/>
</dbReference>
<evidence type="ECO:0000259" key="3">
    <source>
        <dbReference type="Pfam" id="PF23210"/>
    </source>
</evidence>
<dbReference type="InterPro" id="IPR055408">
    <property type="entry name" value="HEAT_MROH2B-like"/>
</dbReference>
<sequence>MAMDDTDVEQVTLALLDAANDKDSEVQDQVRKSMLTLGKQQPDRVLAMCQDYLLQHPKLVVSHRVVILQTIELVVGCRIEELNVPRIKSLISLASEEMTRSKEVISEWQQAASNILVAIGYKHINDIMEEILSKFQPGVLPHFFVVQTLANLSDSNVYGMVPFLSAILGTMLPMLGLAKQDNMKWVFSSALCHFSDSILEYLANLDKAPDPTVRKDTFSNEIYAAFDVLFNHWLQSRESKLRLTVAEAVGSMCHLMPRDKLEEQIPRIVPAIMSLYKKNNEHYIISKSLCQVLDASVNMGSRVLETQLEGLLFVLHQQVSAPVDYGDPPTVKNHNEVLRCFSLLANSFPDRLVMSVLQKLENSHERSKMGSLAVLRHLINSSSSTMERKKLLILANIRQPMADHSNKVKKRVVQVISAMAHHGYLELDGGDLLVRFIVQNCALPDTYQRGQRPMDPEGVTNEALRTMCDNTLHLLTTTVGRLADVLWPKLLYYLTPVQYSNATTPLCKSLIVLGNKKKSNQEPSFNIDFKQEVNLPPTQTLMIRLMVNAAFPFNCRGHGAPSLSVLQILSVNIHPNTEKVWEREVPPLLSQLEESTAESLDEGWDDQILKLLSKTLASLHDDKWVCQLAAEATRYLSTYNNALEEKSFLYRCIGVTLQHCFNKEVVKKQLQELLLTARHNDALEREGVAMGVGLCANSHLEGTLAKLDDFSKSEAFKKSPSIFNLLKERNDVEVEKVKSTLILCYGQVALNAPPEKILNRIDQDILRSISKHFNTKVTHHAVHKGLDFSTTPSCWLLNVRFYHRFGPTARDEPVEFGRNKLDWFIYALFLILFLPCSLSLTPGTHQTRKRDDELWSDERF</sequence>
<dbReference type="EMBL" id="HAEB01012823">
    <property type="protein sequence ID" value="SBQ59350.1"/>
    <property type="molecule type" value="Transcribed_RNA"/>
</dbReference>
<dbReference type="InterPro" id="IPR056282">
    <property type="entry name" value="MROH2B-like_N_HEAT"/>
</dbReference>
<keyword evidence="1" id="KW-0677">Repeat</keyword>
<organism evidence="5">
    <name type="scientific">Nothobranchius korthausae</name>
    <dbReference type="NCBI Taxonomy" id="1143690"/>
    <lineage>
        <taxon>Eukaryota</taxon>
        <taxon>Metazoa</taxon>
        <taxon>Chordata</taxon>
        <taxon>Craniata</taxon>
        <taxon>Vertebrata</taxon>
        <taxon>Euteleostomi</taxon>
        <taxon>Actinopterygii</taxon>
        <taxon>Neopterygii</taxon>
        <taxon>Teleostei</taxon>
        <taxon>Neoteleostei</taxon>
        <taxon>Acanthomorphata</taxon>
        <taxon>Ovalentaria</taxon>
        <taxon>Atherinomorphae</taxon>
        <taxon>Cyprinodontiformes</taxon>
        <taxon>Nothobranchiidae</taxon>
        <taxon>Nothobranchius</taxon>
    </lineage>
</organism>
<dbReference type="SUPFAM" id="SSF48371">
    <property type="entry name" value="ARM repeat"/>
    <property type="match status" value="1"/>
</dbReference>
<proteinExistence type="predicted"/>
<feature type="domain" description="MROH2B-like HEAT-repeats" evidence="3">
    <location>
        <begin position="256"/>
        <end position="782"/>
    </location>
</feature>
<dbReference type="GO" id="GO:0005737">
    <property type="term" value="C:cytoplasm"/>
    <property type="evidence" value="ECO:0007669"/>
    <property type="project" value="TreeGrafter"/>
</dbReference>
<feature type="domain" description="MROH2B-like N-terminal HEAT-repeats" evidence="4">
    <location>
        <begin position="35"/>
        <end position="253"/>
    </location>
</feature>
<evidence type="ECO:0000256" key="1">
    <source>
        <dbReference type="ARBA" id="ARBA00022737"/>
    </source>
</evidence>
<gene>
    <name evidence="5" type="primary">MROH1</name>
</gene>
<dbReference type="PANTHER" id="PTHR23120">
    <property type="entry name" value="MAESTRO-RELATED HEAT DOMAIN-CONTAINING"/>
    <property type="match status" value="1"/>
</dbReference>
<evidence type="ECO:0000259" key="4">
    <source>
        <dbReference type="Pfam" id="PF23221"/>
    </source>
</evidence>